<evidence type="ECO:0000256" key="3">
    <source>
        <dbReference type="ARBA" id="ARBA00022801"/>
    </source>
</evidence>
<dbReference type="PROSITE" id="PS51470">
    <property type="entry name" value="FG_GAP"/>
    <property type="match status" value="3"/>
</dbReference>
<dbReference type="SUPFAM" id="SSF51120">
    <property type="entry name" value="beta-Roll"/>
    <property type="match status" value="1"/>
</dbReference>
<dbReference type="PRINTS" id="PR00313">
    <property type="entry name" value="CABNDNGRPT"/>
</dbReference>
<keyword evidence="2" id="KW-0677">Repeat</keyword>
<dbReference type="InterPro" id="IPR011049">
    <property type="entry name" value="Serralysin-like_metalloprot_C"/>
</dbReference>
<reference evidence="5 6" key="1">
    <citation type="submission" date="2016-10" db="EMBL/GenBank/DDBJ databases">
        <authorList>
            <person name="de Groot N.N."/>
        </authorList>
    </citation>
    <scope>NUCLEOTIDE SEQUENCE [LARGE SCALE GENOMIC DNA]</scope>
    <source>
        <strain evidence="5 6">DSM 29433</strain>
    </source>
</reference>
<dbReference type="PANTHER" id="PTHR23221:SF7">
    <property type="entry name" value="PHOSPHATIDYLINOSITOL-GLYCAN-SPECIFIC PHOSPHOLIPASE D"/>
    <property type="match status" value="1"/>
</dbReference>
<name>A0A1I6N3K1_9RHOB</name>
<evidence type="ECO:0000256" key="4">
    <source>
        <dbReference type="ARBA" id="ARBA00023180"/>
    </source>
</evidence>
<evidence type="ECO:0000313" key="5">
    <source>
        <dbReference type="EMBL" id="SFS22523.1"/>
    </source>
</evidence>
<gene>
    <name evidence="5" type="ORF">SAMN05444714_3351</name>
</gene>
<dbReference type="InterPro" id="IPR010221">
    <property type="entry name" value="VCBS_dom"/>
</dbReference>
<dbReference type="SUPFAM" id="SSF69318">
    <property type="entry name" value="Integrin alpha N-terminal domain"/>
    <property type="match status" value="2"/>
</dbReference>
<dbReference type="InterPro" id="IPR013519">
    <property type="entry name" value="Int_alpha_beta-p"/>
</dbReference>
<dbReference type="Gene3D" id="2.60.40.10">
    <property type="entry name" value="Immunoglobulins"/>
    <property type="match status" value="1"/>
</dbReference>
<evidence type="ECO:0000313" key="6">
    <source>
        <dbReference type="Proteomes" id="UP000198926"/>
    </source>
</evidence>
<dbReference type="PANTHER" id="PTHR23221">
    <property type="entry name" value="GLYCOSYLPHOSPHATIDYLINOSITOL PHOSPHOLIPASE D"/>
    <property type="match status" value="1"/>
</dbReference>
<dbReference type="InterPro" id="IPR013783">
    <property type="entry name" value="Ig-like_fold"/>
</dbReference>
<dbReference type="RefSeq" id="WP_090210840.1">
    <property type="nucleotide sequence ID" value="NZ_FOZM01000006.1"/>
</dbReference>
<dbReference type="Pfam" id="PF01839">
    <property type="entry name" value="FG-GAP"/>
    <property type="match status" value="3"/>
</dbReference>
<dbReference type="NCBIfam" id="TIGR01965">
    <property type="entry name" value="VCBS_repeat"/>
    <property type="match status" value="2"/>
</dbReference>
<protein>
    <submittedName>
        <fullName evidence="5">VCBS repeat-containing protein</fullName>
    </submittedName>
</protein>
<keyword evidence="6" id="KW-1185">Reference proteome</keyword>
<dbReference type="InterPro" id="IPR001343">
    <property type="entry name" value="Hemolysn_Ca-bd"/>
</dbReference>
<keyword evidence="4" id="KW-0325">Glycoprotein</keyword>
<keyword evidence="3" id="KW-0378">Hydrolase</keyword>
<dbReference type="OrthoDB" id="423072at2"/>
<sequence>MANAYFTSDAGTSVTGLDLNNDGIADIVQSDAFTDAGSVSVIYGSTEGFDASVDLDALTSIDGFTLTGTDAGDEFGYVLAGANDLLDKGQDALLIGERATGEVHVVFAGDTTTTFTVTGLPVLADGMSLTALGDFNGDGIGDFAIGAPDAGDGLTFPGEVYVIYGSADLSGTTLDVSTLDGTNGFVINGFEQDASAGTAVAGAGDLNGDGFADLIIGAPDTDDGFNTGAGAAYIVYGSGTVGATEDISTTSLDVTTFTGLGPGDAFGSAVDGGSDVNGDGEADVIISAPLSDPNGTNSGAAFVFFSTQPTDGLDVNSLDGTNGFAIEGLSNGDELGADVALLGDVSGDGIGDIGVLTRSGDLYIIYGTTTDTGGSVDLSTLGTNGGADGVVFTNLFEGDANTQVTLTPLGDINDDAGISINDIGISATGLGGTPLAAINILGGTENFAAMQSAAGSSGGTIDFSAISGDVPFVGTDVGFTITGARATMTEDDPSVQGTLVITPTGSDPVPNFSSDSVQGALGLFVISSNVWTYTLDASSVTALQALDAGDIVLDRAVLTADDGTKKEINVTINGVDDPAFLSLGAGLSVAGNIARTAGSIALTDVDEDDAPTFPAVALQGTYGKLLIDDGGTYTYVITNPAVTTLSGGSTFTDTFDVTASDGSVHQVTVTLGAPVTLDFDDNANEIFTSFADDTINAFGGDDTINAGAGDDTVNAGEGDDSVTDALGDDTVNGGNGNDTIVLMAGNNTVNGGAGADFITTGFQNDTINAGAGNDVIKAEGDGGFLFGNNRITGAEGDDTMMGGAGVDTFVFGTNDGSDTIGKIISVTETPTGFDAIVSGRDFQAGIDEIELVGFTTATQTAVTEALNGTANGTLSSSGLDTVFNAEGTQITLVGVALSTLEESDFIFA</sequence>
<dbReference type="InterPro" id="IPR013517">
    <property type="entry name" value="FG-GAP"/>
</dbReference>
<evidence type="ECO:0000256" key="1">
    <source>
        <dbReference type="ARBA" id="ARBA00022729"/>
    </source>
</evidence>
<dbReference type="STRING" id="1123755.SAMN05444714_3351"/>
<keyword evidence="1" id="KW-0732">Signal</keyword>
<organism evidence="5 6">
    <name type="scientific">Yoonia litorea</name>
    <dbReference type="NCBI Taxonomy" id="1123755"/>
    <lineage>
        <taxon>Bacteria</taxon>
        <taxon>Pseudomonadati</taxon>
        <taxon>Pseudomonadota</taxon>
        <taxon>Alphaproteobacteria</taxon>
        <taxon>Rhodobacterales</taxon>
        <taxon>Paracoccaceae</taxon>
        <taxon>Yoonia</taxon>
    </lineage>
</organism>
<dbReference type="Gene3D" id="2.150.10.10">
    <property type="entry name" value="Serralysin-like metalloprotease, C-terminal"/>
    <property type="match status" value="2"/>
</dbReference>
<dbReference type="Gene3D" id="2.130.10.130">
    <property type="entry name" value="Integrin alpha, N-terminal"/>
    <property type="match status" value="3"/>
</dbReference>
<accession>A0A1I6N3K1</accession>
<dbReference type="InterPro" id="IPR028994">
    <property type="entry name" value="Integrin_alpha_N"/>
</dbReference>
<dbReference type="GO" id="GO:0005509">
    <property type="term" value="F:calcium ion binding"/>
    <property type="evidence" value="ECO:0007669"/>
    <property type="project" value="InterPro"/>
</dbReference>
<evidence type="ECO:0000256" key="2">
    <source>
        <dbReference type="ARBA" id="ARBA00022737"/>
    </source>
</evidence>
<dbReference type="EMBL" id="FOZM01000006">
    <property type="protein sequence ID" value="SFS22523.1"/>
    <property type="molecule type" value="Genomic_DNA"/>
</dbReference>
<dbReference type="Proteomes" id="UP000198926">
    <property type="component" value="Unassembled WGS sequence"/>
</dbReference>
<dbReference type="GO" id="GO:0016787">
    <property type="term" value="F:hydrolase activity"/>
    <property type="evidence" value="ECO:0007669"/>
    <property type="project" value="UniProtKB-KW"/>
</dbReference>
<dbReference type="AlphaFoldDB" id="A0A1I6N3K1"/>
<dbReference type="SMART" id="SM00191">
    <property type="entry name" value="Int_alpha"/>
    <property type="match status" value="5"/>
</dbReference>
<dbReference type="Pfam" id="PF00353">
    <property type="entry name" value="HemolysinCabind"/>
    <property type="match status" value="3"/>
</dbReference>
<proteinExistence type="predicted"/>